<feature type="transmembrane region" description="Helical" evidence="1">
    <location>
        <begin position="58"/>
        <end position="81"/>
    </location>
</feature>
<evidence type="ECO:0000313" key="3">
    <source>
        <dbReference type="Proteomes" id="UP001151081"/>
    </source>
</evidence>
<accession>A0A9X3XDX4</accession>
<protein>
    <submittedName>
        <fullName evidence="2">Uncharacterized protein</fullName>
    </submittedName>
</protein>
<keyword evidence="1" id="KW-0472">Membrane</keyword>
<feature type="transmembrane region" description="Helical" evidence="1">
    <location>
        <begin position="30"/>
        <end position="52"/>
    </location>
</feature>
<evidence type="ECO:0000313" key="2">
    <source>
        <dbReference type="EMBL" id="MDC3988517.1"/>
    </source>
</evidence>
<dbReference type="AlphaFoldDB" id="A0A9X3XDX4"/>
<keyword evidence="3" id="KW-1185">Reference proteome</keyword>
<proteinExistence type="predicted"/>
<dbReference type="EMBL" id="JAGTJJ010000075">
    <property type="protein sequence ID" value="MDC3988517.1"/>
    <property type="molecule type" value="Genomic_DNA"/>
</dbReference>
<name>A0A9X3XDX4_9BACT</name>
<keyword evidence="1" id="KW-0812">Transmembrane</keyword>
<sequence>MQWAWVGFDVGLTVGMFFLAARWRRSIGALLAVAVSLDAAVMLVEVLVYNVPRASGPLVLTVLAVACGAPALAAAVLWGALERRGGISE</sequence>
<feature type="transmembrane region" description="Helical" evidence="1">
    <location>
        <begin position="6"/>
        <end position="23"/>
    </location>
</feature>
<keyword evidence="1" id="KW-1133">Transmembrane helix</keyword>
<gene>
    <name evidence="2" type="ORF">KEG57_49075</name>
</gene>
<comment type="caution">
    <text evidence="2">The sequence shown here is derived from an EMBL/GenBank/DDBJ whole genome shotgun (WGS) entry which is preliminary data.</text>
</comment>
<evidence type="ECO:0000256" key="1">
    <source>
        <dbReference type="SAM" id="Phobius"/>
    </source>
</evidence>
<dbReference type="Proteomes" id="UP001151081">
    <property type="component" value="Unassembled WGS sequence"/>
</dbReference>
<reference evidence="2 3" key="1">
    <citation type="submission" date="2021-04" db="EMBL/GenBank/DDBJ databases">
        <title>Genome analysis of Polyangium sp.</title>
        <authorList>
            <person name="Li Y."/>
            <person name="Wang J."/>
        </authorList>
    </citation>
    <scope>NUCLEOTIDE SEQUENCE [LARGE SCALE GENOMIC DNA]</scope>
    <source>
        <strain evidence="2 3">SDU14</strain>
    </source>
</reference>
<dbReference type="RefSeq" id="WP_272459831.1">
    <property type="nucleotide sequence ID" value="NZ_JAGTJJ010000075.1"/>
</dbReference>
<organism evidence="2 3">
    <name type="scientific">Polyangium jinanense</name>
    <dbReference type="NCBI Taxonomy" id="2829994"/>
    <lineage>
        <taxon>Bacteria</taxon>
        <taxon>Pseudomonadati</taxon>
        <taxon>Myxococcota</taxon>
        <taxon>Polyangia</taxon>
        <taxon>Polyangiales</taxon>
        <taxon>Polyangiaceae</taxon>
        <taxon>Polyangium</taxon>
    </lineage>
</organism>